<protein>
    <recommendedName>
        <fullName evidence="4">Lipoprotein</fullName>
    </recommendedName>
</protein>
<organism evidence="2 3">
    <name type="scientific">Tenacibaculum lutimaris</name>
    <dbReference type="NCBI Taxonomy" id="285258"/>
    <lineage>
        <taxon>Bacteria</taxon>
        <taxon>Pseudomonadati</taxon>
        <taxon>Bacteroidota</taxon>
        <taxon>Flavobacteriia</taxon>
        <taxon>Flavobacteriales</taxon>
        <taxon>Flavobacteriaceae</taxon>
        <taxon>Tenacibaculum</taxon>
    </lineage>
</organism>
<dbReference type="RefSeq" id="WP_120186700.1">
    <property type="nucleotide sequence ID" value="NZ_RAQM01000008.1"/>
</dbReference>
<evidence type="ECO:0000313" key="3">
    <source>
        <dbReference type="Proteomes" id="UP000285780"/>
    </source>
</evidence>
<evidence type="ECO:0000313" key="2">
    <source>
        <dbReference type="EMBL" id="RKF03825.1"/>
    </source>
</evidence>
<reference evidence="2 3" key="1">
    <citation type="submission" date="2018-09" db="EMBL/GenBank/DDBJ databases">
        <title>Genomic Encyclopedia of Archaeal and Bacterial Type Strains, Phase II (KMG-II): from individual species to whole genera.</title>
        <authorList>
            <person name="Goeker M."/>
        </authorList>
    </citation>
    <scope>NUCLEOTIDE SEQUENCE [LARGE SCALE GENOMIC DNA]</scope>
    <source>
        <strain evidence="2 3">DSM 16505</strain>
    </source>
</reference>
<dbReference type="AlphaFoldDB" id="A0A420E138"/>
<dbReference type="EMBL" id="RAQM01000008">
    <property type="protein sequence ID" value="RKF03825.1"/>
    <property type="molecule type" value="Genomic_DNA"/>
</dbReference>
<comment type="caution">
    <text evidence="2">The sequence shown here is derived from an EMBL/GenBank/DDBJ whole genome shotgun (WGS) entry which is preliminary data.</text>
</comment>
<name>A0A420E138_9FLAO</name>
<gene>
    <name evidence="2" type="ORF">C8N26_1453</name>
</gene>
<sequence length="132" mass="15012">MKYFKLSFLLLFTLITFTSCFEVEENILSCVDVDIAFENDYYKLEAEVYSSKYIEVNIINECDLDTRVTGIKVEGQHREDFQVKGLSIGTNITTATYFDVVFTPTHIGTRNVIIVIKHELGELVINLSGEGI</sequence>
<keyword evidence="1" id="KW-0732">Signal</keyword>
<keyword evidence="3" id="KW-1185">Reference proteome</keyword>
<dbReference type="Proteomes" id="UP000285780">
    <property type="component" value="Unassembled WGS sequence"/>
</dbReference>
<evidence type="ECO:0008006" key="4">
    <source>
        <dbReference type="Google" id="ProtNLM"/>
    </source>
</evidence>
<proteinExistence type="predicted"/>
<evidence type="ECO:0000256" key="1">
    <source>
        <dbReference type="SAM" id="SignalP"/>
    </source>
</evidence>
<feature type="signal peptide" evidence="1">
    <location>
        <begin position="1"/>
        <end position="21"/>
    </location>
</feature>
<accession>A0A420E138</accession>
<dbReference type="PROSITE" id="PS51257">
    <property type="entry name" value="PROKAR_LIPOPROTEIN"/>
    <property type="match status" value="1"/>
</dbReference>
<feature type="chain" id="PRO_5019247633" description="Lipoprotein" evidence="1">
    <location>
        <begin position="22"/>
        <end position="132"/>
    </location>
</feature>